<dbReference type="GO" id="GO:0016020">
    <property type="term" value="C:membrane"/>
    <property type="evidence" value="ECO:0007669"/>
    <property type="project" value="UniProtKB-SubCell"/>
</dbReference>
<evidence type="ECO:0000259" key="9">
    <source>
        <dbReference type="Pfam" id="PF20520"/>
    </source>
</evidence>
<dbReference type="InterPro" id="IPR008388">
    <property type="entry name" value="Ac45_acc_su"/>
</dbReference>
<feature type="signal peptide" evidence="7">
    <location>
        <begin position="1"/>
        <end position="18"/>
    </location>
</feature>
<feature type="domain" description="V-type proton ATPase subunit S1/VOA1 transmembrane" evidence="9">
    <location>
        <begin position="352"/>
        <end position="390"/>
    </location>
</feature>
<dbReference type="InterPro" id="IPR046756">
    <property type="entry name" value="VAS1/VOA1_TM"/>
</dbReference>
<evidence type="ECO:0000256" key="1">
    <source>
        <dbReference type="ARBA" id="ARBA00004167"/>
    </source>
</evidence>
<evidence type="ECO:0000256" key="3">
    <source>
        <dbReference type="ARBA" id="ARBA00022692"/>
    </source>
</evidence>
<comment type="subcellular location">
    <subcellularLocation>
        <location evidence="1">Membrane</location>
        <topology evidence="1">Single-pass membrane protein</topology>
    </subcellularLocation>
</comment>
<dbReference type="PANTHER" id="PTHR12471:SF7">
    <property type="entry name" value="V-TYPE PROTON ATPASE SUBUNIT S1"/>
    <property type="match status" value="1"/>
</dbReference>
<keyword evidence="5 6" id="KW-0472">Membrane</keyword>
<comment type="similarity">
    <text evidence="2">Belongs to the vacuolar ATPase subunit S1 family.</text>
</comment>
<evidence type="ECO:0000256" key="6">
    <source>
        <dbReference type="SAM" id="Phobius"/>
    </source>
</evidence>
<dbReference type="EMBL" id="JBEDNZ010000031">
    <property type="protein sequence ID" value="KAL0808569.1"/>
    <property type="molecule type" value="Genomic_DNA"/>
</dbReference>
<protein>
    <recommendedName>
        <fullName evidence="12">V-type proton ATPase subunit S1</fullName>
    </recommendedName>
</protein>
<name>A0ABD0S3I6_LOXSC</name>
<feature type="transmembrane region" description="Helical" evidence="6">
    <location>
        <begin position="358"/>
        <end position="377"/>
    </location>
</feature>
<reference evidence="10 11" key="1">
    <citation type="submission" date="2024-06" db="EMBL/GenBank/DDBJ databases">
        <title>A chromosome-level genome assembly of beet webworm, Loxostege sticticalis.</title>
        <authorList>
            <person name="Zhang Y."/>
        </authorList>
    </citation>
    <scope>NUCLEOTIDE SEQUENCE [LARGE SCALE GENOMIC DNA]</scope>
    <source>
        <strain evidence="10">AQ028</strain>
        <tissue evidence="10">Male pupae</tissue>
    </source>
</reference>
<proteinExistence type="inferred from homology"/>
<evidence type="ECO:0000313" key="11">
    <source>
        <dbReference type="Proteomes" id="UP001549921"/>
    </source>
</evidence>
<evidence type="ECO:0000256" key="7">
    <source>
        <dbReference type="SAM" id="SignalP"/>
    </source>
</evidence>
<evidence type="ECO:0008006" key="12">
    <source>
        <dbReference type="Google" id="ProtNLM"/>
    </source>
</evidence>
<dbReference type="PANTHER" id="PTHR12471">
    <property type="entry name" value="VACUOLAR ATP SYNTHASE SUBUNIT S1"/>
    <property type="match status" value="1"/>
</dbReference>
<evidence type="ECO:0000256" key="4">
    <source>
        <dbReference type="ARBA" id="ARBA00022989"/>
    </source>
</evidence>
<dbReference type="Pfam" id="PF05827">
    <property type="entry name" value="VAS1_LD"/>
    <property type="match status" value="1"/>
</dbReference>
<dbReference type="Pfam" id="PF20520">
    <property type="entry name" value="Ac45-VOA1_TM"/>
    <property type="match status" value="1"/>
</dbReference>
<sequence length="402" mass="45274">MACSRIVFLTLVLSVVSSFAVQVPVFLWGDRSKSVPESNPHLKVSSNDFRVILKHELQDDPFTVVFIEETLSVEDFSRKDAKGETSFQYLKDNVEDSVYLPSVENPLSVLNKLADPEKVYRAKLTEDGLSGDFHADSGKFLFINLKDAREGETRADMLLRHDDFIGDLYAKLQEDIPVVAIYTAHFPSWTVPDTHSRVRRQANETQANGHDYTLDGLRLYVQSIDYGAMAANGSLGNLISSSTVFDNNNTVVMNTTMQFSAATLTLNFRLQAGYWFFDTVTFQQDSLVQELAAKSEVYALDGFAYRCGERISFAATNETEYNVTFIDMKVQPFFKTLNASDMVFGDSFNCVGFFTVPIWSGLFVVFILLSITFYGIMMMLDIRTMDRFDDPKGKTITINASD</sequence>
<evidence type="ECO:0000256" key="5">
    <source>
        <dbReference type="ARBA" id="ARBA00023136"/>
    </source>
</evidence>
<accession>A0ABD0S3I6</accession>
<keyword evidence="7" id="KW-0732">Signal</keyword>
<gene>
    <name evidence="10" type="ORF">ABMA28_013013</name>
</gene>
<feature type="chain" id="PRO_5044757806" description="V-type proton ATPase subunit S1" evidence="7">
    <location>
        <begin position="19"/>
        <end position="402"/>
    </location>
</feature>
<evidence type="ECO:0000259" key="8">
    <source>
        <dbReference type="Pfam" id="PF05827"/>
    </source>
</evidence>
<evidence type="ECO:0000313" key="10">
    <source>
        <dbReference type="EMBL" id="KAL0808569.1"/>
    </source>
</evidence>
<dbReference type="InterPro" id="IPR046755">
    <property type="entry name" value="VAS1_LD"/>
</dbReference>
<feature type="domain" description="V-type proton ATPase subunit S1 luminal" evidence="8">
    <location>
        <begin position="243"/>
        <end position="333"/>
    </location>
</feature>
<organism evidence="10 11">
    <name type="scientific">Loxostege sticticalis</name>
    <name type="common">Beet webworm moth</name>
    <dbReference type="NCBI Taxonomy" id="481309"/>
    <lineage>
        <taxon>Eukaryota</taxon>
        <taxon>Metazoa</taxon>
        <taxon>Ecdysozoa</taxon>
        <taxon>Arthropoda</taxon>
        <taxon>Hexapoda</taxon>
        <taxon>Insecta</taxon>
        <taxon>Pterygota</taxon>
        <taxon>Neoptera</taxon>
        <taxon>Endopterygota</taxon>
        <taxon>Lepidoptera</taxon>
        <taxon>Glossata</taxon>
        <taxon>Ditrysia</taxon>
        <taxon>Pyraloidea</taxon>
        <taxon>Crambidae</taxon>
        <taxon>Pyraustinae</taxon>
        <taxon>Loxostege</taxon>
    </lineage>
</organism>
<dbReference type="AlphaFoldDB" id="A0ABD0S3I6"/>
<comment type="caution">
    <text evidence="10">The sequence shown here is derived from an EMBL/GenBank/DDBJ whole genome shotgun (WGS) entry which is preliminary data.</text>
</comment>
<keyword evidence="4 6" id="KW-1133">Transmembrane helix</keyword>
<keyword evidence="3 6" id="KW-0812">Transmembrane</keyword>
<evidence type="ECO:0000256" key="2">
    <source>
        <dbReference type="ARBA" id="ARBA00009037"/>
    </source>
</evidence>
<dbReference type="Proteomes" id="UP001549921">
    <property type="component" value="Unassembled WGS sequence"/>
</dbReference>